<gene>
    <name evidence="1" type="ORF">DLM78_04210</name>
</gene>
<comment type="caution">
    <text evidence="1">The sequence shown here is derived from an EMBL/GenBank/DDBJ whole genome shotgun (WGS) entry which is preliminary data.</text>
</comment>
<proteinExistence type="predicted"/>
<evidence type="ECO:0000313" key="2">
    <source>
        <dbReference type="Proteomes" id="UP000266669"/>
    </source>
</evidence>
<dbReference type="AlphaFoldDB" id="A0A8B3CTZ1"/>
<evidence type="ECO:0000313" key="1">
    <source>
        <dbReference type="EMBL" id="RHX88165.1"/>
    </source>
</evidence>
<protein>
    <submittedName>
        <fullName evidence="1">Uncharacterized protein</fullName>
    </submittedName>
</protein>
<dbReference type="EMBL" id="QHCS01000001">
    <property type="protein sequence ID" value="RHX88165.1"/>
    <property type="molecule type" value="Genomic_DNA"/>
</dbReference>
<sequence length="75" mass="8868">MSSSVKTLAFLVNRKCENSHTLVVDRTASLQIRKRIDFIFRERNQKEREKKVKMKNSFPILFANSKNLYMTFLGN</sequence>
<reference evidence="2" key="1">
    <citation type="submission" date="2018-05" db="EMBL/GenBank/DDBJ databases">
        <title>Leptospira yasudae sp. nov. and Leptospira stimsonii sp. nov., two pathogenic species of the genus Leptospira isolated from environmental sources.</title>
        <authorList>
            <person name="Casanovas-Massana A."/>
            <person name="Hamond C."/>
            <person name="Santos L.A."/>
            <person name="Hacker K.P."/>
            <person name="Balassiano I."/>
            <person name="Medeiros M.A."/>
            <person name="Reis M.G."/>
            <person name="Ko A.I."/>
            <person name="Wunder E.A."/>
        </authorList>
    </citation>
    <scope>NUCLEOTIDE SEQUENCE [LARGE SCALE GENOMIC DNA]</scope>
    <source>
        <strain evidence="2">AMB6-RJ</strain>
    </source>
</reference>
<accession>A0A8B3CTZ1</accession>
<organism evidence="1 2">
    <name type="scientific">Leptospira stimsonii</name>
    <dbReference type="NCBI Taxonomy" id="2202203"/>
    <lineage>
        <taxon>Bacteria</taxon>
        <taxon>Pseudomonadati</taxon>
        <taxon>Spirochaetota</taxon>
        <taxon>Spirochaetia</taxon>
        <taxon>Leptospirales</taxon>
        <taxon>Leptospiraceae</taxon>
        <taxon>Leptospira</taxon>
    </lineage>
</organism>
<name>A0A8B3CTZ1_9LEPT</name>
<dbReference type="Proteomes" id="UP000266669">
    <property type="component" value="Unassembled WGS sequence"/>
</dbReference>